<reference evidence="2 3" key="1">
    <citation type="submission" date="2017-07" db="EMBL/GenBank/DDBJ databases">
        <title>Draft sequence of Rhodococcus enclensis 23b-28.</title>
        <authorList>
            <person name="Besaury L."/>
            <person name="Sancelme M."/>
            <person name="Amato P."/>
            <person name="Lallement A."/>
            <person name="Delort A.-M."/>
        </authorList>
    </citation>
    <scope>NUCLEOTIDE SEQUENCE [LARGE SCALE GENOMIC DNA]</scope>
    <source>
        <strain evidence="2 3">23b-28</strain>
    </source>
</reference>
<gene>
    <name evidence="2" type="ORF">CHR55_02335</name>
</gene>
<dbReference type="GO" id="GO:0003677">
    <property type="term" value="F:DNA binding"/>
    <property type="evidence" value="ECO:0007669"/>
    <property type="project" value="UniProtKB-KW"/>
</dbReference>
<evidence type="ECO:0000313" key="2">
    <source>
        <dbReference type="EMBL" id="PCK29240.1"/>
    </source>
</evidence>
<protein>
    <submittedName>
        <fullName evidence="2">MerR family transcriptional regulator</fullName>
    </submittedName>
</protein>
<sequence>MKIGELSEATRVSRRLLRYYEEQSLIAPRRSENSYRDYDERMVDRVFQIRGLLDMGFPTRVIRQILPCLDQERVIHMSDVTPEMLSMLEAEASGLDEKISFLVKNRDAIREYIAEVRQRQTVPLDG</sequence>
<dbReference type="Proteomes" id="UP000230886">
    <property type="component" value="Unassembled WGS sequence"/>
</dbReference>
<dbReference type="PROSITE" id="PS50937">
    <property type="entry name" value="HTH_MERR_2"/>
    <property type="match status" value="1"/>
</dbReference>
<proteinExistence type="predicted"/>
<dbReference type="CDD" id="cd01282">
    <property type="entry name" value="HTH_MerR-like_sg3"/>
    <property type="match status" value="1"/>
</dbReference>
<keyword evidence="1" id="KW-0238">DNA-binding</keyword>
<accession>A0A8A9IHV2</accession>
<dbReference type="Gene3D" id="1.10.1660.10">
    <property type="match status" value="1"/>
</dbReference>
<dbReference type="Pfam" id="PF13411">
    <property type="entry name" value="MerR_1"/>
    <property type="match status" value="1"/>
</dbReference>
<evidence type="ECO:0000313" key="3">
    <source>
        <dbReference type="Proteomes" id="UP000230886"/>
    </source>
</evidence>
<dbReference type="RefSeq" id="WP_007735825.1">
    <property type="nucleotide sequence ID" value="NZ_CP072108.1"/>
</dbReference>
<dbReference type="EMBL" id="NOVD01000001">
    <property type="protein sequence ID" value="PCK29240.1"/>
    <property type="molecule type" value="Genomic_DNA"/>
</dbReference>
<dbReference type="PANTHER" id="PTHR30204">
    <property type="entry name" value="REDOX-CYCLING DRUG-SENSING TRANSCRIPTIONAL ACTIVATOR SOXR"/>
    <property type="match status" value="1"/>
</dbReference>
<dbReference type="InterPro" id="IPR009061">
    <property type="entry name" value="DNA-bd_dom_put_sf"/>
</dbReference>
<dbReference type="InterPro" id="IPR047057">
    <property type="entry name" value="MerR_fam"/>
</dbReference>
<evidence type="ECO:0000256" key="1">
    <source>
        <dbReference type="ARBA" id="ARBA00023125"/>
    </source>
</evidence>
<name>A0A2A5JI19_RHOSG</name>
<dbReference type="AlphaFoldDB" id="A0A2A5JI19"/>
<dbReference type="GO" id="GO:0003700">
    <property type="term" value="F:DNA-binding transcription factor activity"/>
    <property type="evidence" value="ECO:0007669"/>
    <property type="project" value="InterPro"/>
</dbReference>
<accession>A0A2A5JI19</accession>
<dbReference type="SMART" id="SM00422">
    <property type="entry name" value="HTH_MERR"/>
    <property type="match status" value="1"/>
</dbReference>
<dbReference type="PANTHER" id="PTHR30204:SF93">
    <property type="entry name" value="HTH MERR-TYPE DOMAIN-CONTAINING PROTEIN"/>
    <property type="match status" value="1"/>
</dbReference>
<dbReference type="SUPFAM" id="SSF46955">
    <property type="entry name" value="Putative DNA-binding domain"/>
    <property type="match status" value="1"/>
</dbReference>
<dbReference type="InterPro" id="IPR000551">
    <property type="entry name" value="MerR-type_HTH_dom"/>
</dbReference>
<comment type="caution">
    <text evidence="2">The sequence shown here is derived from an EMBL/GenBank/DDBJ whole genome shotgun (WGS) entry which is preliminary data.</text>
</comment>
<organism evidence="2 3">
    <name type="scientific">Rhodococcus qingshengii</name>
    <dbReference type="NCBI Taxonomy" id="334542"/>
    <lineage>
        <taxon>Bacteria</taxon>
        <taxon>Bacillati</taxon>
        <taxon>Actinomycetota</taxon>
        <taxon>Actinomycetes</taxon>
        <taxon>Mycobacteriales</taxon>
        <taxon>Nocardiaceae</taxon>
        <taxon>Rhodococcus</taxon>
        <taxon>Rhodococcus erythropolis group</taxon>
    </lineage>
</organism>